<dbReference type="Proteomes" id="UP001219585">
    <property type="component" value="Chromosome"/>
</dbReference>
<gene>
    <name evidence="2" type="ORF">OU989_06755</name>
</gene>
<evidence type="ECO:0000313" key="3">
    <source>
        <dbReference type="Proteomes" id="UP001219585"/>
    </source>
</evidence>
<evidence type="ECO:0000256" key="1">
    <source>
        <dbReference type="SAM" id="Phobius"/>
    </source>
</evidence>
<keyword evidence="1" id="KW-0812">Transmembrane</keyword>
<feature type="transmembrane region" description="Helical" evidence="1">
    <location>
        <begin position="37"/>
        <end position="55"/>
    </location>
</feature>
<protein>
    <submittedName>
        <fullName evidence="2">Uncharacterized protein</fullName>
    </submittedName>
</protein>
<proteinExistence type="predicted"/>
<keyword evidence="1" id="KW-0472">Membrane</keyword>
<keyword evidence="1" id="KW-1133">Transmembrane helix</keyword>
<accession>A0AAJ5RMW1</accession>
<organism evidence="2 3">
    <name type="scientific">Lysinibacillus irui</name>
    <dbReference type="NCBI Taxonomy" id="2998077"/>
    <lineage>
        <taxon>Bacteria</taxon>
        <taxon>Bacillati</taxon>
        <taxon>Bacillota</taxon>
        <taxon>Bacilli</taxon>
        <taxon>Bacillales</taxon>
        <taxon>Bacillaceae</taxon>
        <taxon>Lysinibacillus</taxon>
    </lineage>
</organism>
<reference evidence="2" key="1">
    <citation type="submission" date="2022-11" db="EMBL/GenBank/DDBJ databases">
        <title>Lysinibacillus irui.</title>
        <authorList>
            <person name="Akintayo S.O."/>
        </authorList>
    </citation>
    <scope>NUCLEOTIDE SEQUENCE</scope>
    <source>
        <strain evidence="2">IRB4-01</strain>
    </source>
</reference>
<evidence type="ECO:0000313" key="2">
    <source>
        <dbReference type="EMBL" id="WDV08183.1"/>
    </source>
</evidence>
<dbReference type="EMBL" id="CP113527">
    <property type="protein sequence ID" value="WDV08183.1"/>
    <property type="molecule type" value="Genomic_DNA"/>
</dbReference>
<dbReference type="RefSeq" id="WP_274796354.1">
    <property type="nucleotide sequence ID" value="NZ_CP113527.1"/>
</dbReference>
<name>A0AAJ5RMW1_9BACI</name>
<dbReference type="AlphaFoldDB" id="A0AAJ5RMW1"/>
<dbReference type="KEGG" id="liu:OU989_06755"/>
<sequence length="142" mass="15849">MYYVAISIGLILALSQAILLIFLYQDKELLSFDGFKSLLGFLVGVALLAITLPSLKSVIQNDYDVINGDCTIEVGSLGHRTSATFEMIETGEQYTSFDIPELDAYGKSIPYYCKVNITKDAMFTMGYEIYDVKSRKLISKND</sequence>
<feature type="transmembrane region" description="Helical" evidence="1">
    <location>
        <begin position="6"/>
        <end position="25"/>
    </location>
</feature>